<dbReference type="PROSITE" id="PS00027">
    <property type="entry name" value="HOMEOBOX_1"/>
    <property type="match status" value="1"/>
</dbReference>
<dbReference type="Gene3D" id="1.10.10.60">
    <property type="entry name" value="Homeodomain-like"/>
    <property type="match status" value="1"/>
</dbReference>
<evidence type="ECO:0000313" key="6">
    <source>
        <dbReference type="EMBL" id="OQS02377.1"/>
    </source>
</evidence>
<reference evidence="6 7" key="1">
    <citation type="journal article" date="2014" name="Genome Biol. Evol.">
        <title>The secreted proteins of Achlya hypogyna and Thraustotheca clavata identify the ancestral oomycete secretome and reveal gene acquisitions by horizontal gene transfer.</title>
        <authorList>
            <person name="Misner I."/>
            <person name="Blouin N."/>
            <person name="Leonard G."/>
            <person name="Richards T.A."/>
            <person name="Lane C.E."/>
        </authorList>
    </citation>
    <scope>NUCLEOTIDE SEQUENCE [LARGE SCALE GENOMIC DNA]</scope>
    <source>
        <strain evidence="6 7">ATCC 34112</strain>
    </source>
</reference>
<dbReference type="AlphaFoldDB" id="A0A1V9ZWK2"/>
<feature type="DNA-binding region" description="Homeobox" evidence="4">
    <location>
        <begin position="145"/>
        <end position="207"/>
    </location>
</feature>
<dbReference type="PROSITE" id="PS50071">
    <property type="entry name" value="HOMEOBOX_2"/>
    <property type="match status" value="1"/>
</dbReference>
<protein>
    <recommendedName>
        <fullName evidence="5">Homeobox domain-containing protein</fullName>
    </recommendedName>
</protein>
<keyword evidence="2 4" id="KW-0371">Homeobox</keyword>
<evidence type="ECO:0000259" key="5">
    <source>
        <dbReference type="PROSITE" id="PS50071"/>
    </source>
</evidence>
<evidence type="ECO:0000256" key="3">
    <source>
        <dbReference type="ARBA" id="ARBA00023242"/>
    </source>
</evidence>
<dbReference type="InterPro" id="IPR001356">
    <property type="entry name" value="HD"/>
</dbReference>
<dbReference type="OrthoDB" id="10056939at2759"/>
<sequence length="226" mass="26030">MTLPNVTSYSPQVRGSRCQSTALVSRDNVREMVLAHPLSVLIHRVLNSLHDPDGMNALPTKRELAKLIAQAQAPACALITPTMLVLLTLNLRMLRYFKELMQSMRQSMAAILQGRRLPSMIKSEFSMDDMMDDNCSLEEMDYGGKKMKRARLTRESNEFMTAWFLAHKGNPYPSAKERVEIAAVTQLSELQVRNWFANMRKRHWKPQNEDKKPRCLLDLVLRRNTK</sequence>
<dbReference type="Proteomes" id="UP000243217">
    <property type="component" value="Unassembled WGS sequence"/>
</dbReference>
<dbReference type="InterPro" id="IPR017970">
    <property type="entry name" value="Homeobox_CS"/>
</dbReference>
<keyword evidence="7" id="KW-1185">Reference proteome</keyword>
<dbReference type="EMBL" id="JNBS01001138">
    <property type="protein sequence ID" value="OQS02377.1"/>
    <property type="molecule type" value="Genomic_DNA"/>
</dbReference>
<keyword evidence="3 4" id="KW-0539">Nucleus</keyword>
<dbReference type="GO" id="GO:0000981">
    <property type="term" value="F:DNA-binding transcription factor activity, RNA polymerase II-specific"/>
    <property type="evidence" value="ECO:0007669"/>
    <property type="project" value="InterPro"/>
</dbReference>
<proteinExistence type="predicted"/>
<comment type="caution">
    <text evidence="6">The sequence shown here is derived from an EMBL/GenBank/DDBJ whole genome shotgun (WGS) entry which is preliminary data.</text>
</comment>
<gene>
    <name evidence="6" type="ORF">THRCLA_05239</name>
</gene>
<feature type="domain" description="Homeobox" evidence="5">
    <location>
        <begin position="143"/>
        <end position="206"/>
    </location>
</feature>
<keyword evidence="1 4" id="KW-0238">DNA-binding</keyword>
<dbReference type="PANTHER" id="PTHR11850">
    <property type="entry name" value="HOMEOBOX PROTEIN TRANSCRIPTION FACTORS"/>
    <property type="match status" value="1"/>
</dbReference>
<evidence type="ECO:0000313" key="7">
    <source>
        <dbReference type="Proteomes" id="UP000243217"/>
    </source>
</evidence>
<name>A0A1V9ZWK2_9STRA</name>
<dbReference type="GO" id="GO:0003677">
    <property type="term" value="F:DNA binding"/>
    <property type="evidence" value="ECO:0007669"/>
    <property type="project" value="UniProtKB-UniRule"/>
</dbReference>
<evidence type="ECO:0000256" key="4">
    <source>
        <dbReference type="PROSITE-ProRule" id="PRU00108"/>
    </source>
</evidence>
<dbReference type="STRING" id="74557.A0A1V9ZWK2"/>
<dbReference type="InterPro" id="IPR050224">
    <property type="entry name" value="TALE_homeobox"/>
</dbReference>
<dbReference type="SUPFAM" id="SSF46689">
    <property type="entry name" value="Homeodomain-like"/>
    <property type="match status" value="1"/>
</dbReference>
<dbReference type="GO" id="GO:0005634">
    <property type="term" value="C:nucleus"/>
    <property type="evidence" value="ECO:0007669"/>
    <property type="project" value="UniProtKB-SubCell"/>
</dbReference>
<dbReference type="SMART" id="SM00389">
    <property type="entry name" value="HOX"/>
    <property type="match status" value="1"/>
</dbReference>
<dbReference type="InterPro" id="IPR008422">
    <property type="entry name" value="KN_HD"/>
</dbReference>
<dbReference type="CDD" id="cd00086">
    <property type="entry name" value="homeodomain"/>
    <property type="match status" value="1"/>
</dbReference>
<evidence type="ECO:0000256" key="2">
    <source>
        <dbReference type="ARBA" id="ARBA00023155"/>
    </source>
</evidence>
<dbReference type="Pfam" id="PF05920">
    <property type="entry name" value="Homeobox_KN"/>
    <property type="match status" value="1"/>
</dbReference>
<organism evidence="6 7">
    <name type="scientific">Thraustotheca clavata</name>
    <dbReference type="NCBI Taxonomy" id="74557"/>
    <lineage>
        <taxon>Eukaryota</taxon>
        <taxon>Sar</taxon>
        <taxon>Stramenopiles</taxon>
        <taxon>Oomycota</taxon>
        <taxon>Saprolegniomycetes</taxon>
        <taxon>Saprolegniales</taxon>
        <taxon>Achlyaceae</taxon>
        <taxon>Thraustotheca</taxon>
    </lineage>
</organism>
<accession>A0A1V9ZWK2</accession>
<dbReference type="InterPro" id="IPR009057">
    <property type="entry name" value="Homeodomain-like_sf"/>
</dbReference>
<evidence type="ECO:0000256" key="1">
    <source>
        <dbReference type="ARBA" id="ARBA00023125"/>
    </source>
</evidence>
<comment type="subcellular location">
    <subcellularLocation>
        <location evidence="4">Nucleus</location>
    </subcellularLocation>
</comment>